<comment type="caution">
    <text evidence="2">The sequence shown here is derived from an EMBL/GenBank/DDBJ whole genome shotgun (WGS) entry which is preliminary data.</text>
</comment>
<keyword evidence="1" id="KW-0175">Coiled coil</keyword>
<accession>A0A8J4SY53</accession>
<dbReference type="EMBL" id="LUCH01020230">
    <property type="protein sequence ID" value="KAF5394168.1"/>
    <property type="molecule type" value="Genomic_DNA"/>
</dbReference>
<keyword evidence="3" id="KW-1185">Reference proteome</keyword>
<reference evidence="2" key="1">
    <citation type="submission" date="2019-05" db="EMBL/GenBank/DDBJ databases">
        <title>Annotation for the trematode Paragonimus heterotremus.</title>
        <authorList>
            <person name="Choi Y.-J."/>
        </authorList>
    </citation>
    <scope>NUCLEOTIDE SEQUENCE</scope>
    <source>
        <strain evidence="2">LC</strain>
    </source>
</reference>
<proteinExistence type="predicted"/>
<evidence type="ECO:0000256" key="1">
    <source>
        <dbReference type="SAM" id="Coils"/>
    </source>
</evidence>
<protein>
    <submittedName>
        <fullName evidence="2">Uncharacterized protein</fullName>
    </submittedName>
</protein>
<feature type="coiled-coil region" evidence="1">
    <location>
        <begin position="6"/>
        <end position="61"/>
    </location>
</feature>
<gene>
    <name evidence="2" type="ORF">PHET_12114</name>
</gene>
<sequence length="75" mass="8869">MSVGKTDTLKEENRKLQNELQEALQLKLEAAQYGLRILEEKQHIQAQYDELVKKSEELHEEVQINWKNKALYSVE</sequence>
<evidence type="ECO:0000313" key="2">
    <source>
        <dbReference type="EMBL" id="KAF5394168.1"/>
    </source>
</evidence>
<evidence type="ECO:0000313" key="3">
    <source>
        <dbReference type="Proteomes" id="UP000748531"/>
    </source>
</evidence>
<dbReference type="Proteomes" id="UP000748531">
    <property type="component" value="Unassembled WGS sequence"/>
</dbReference>
<organism evidence="2 3">
    <name type="scientific">Paragonimus heterotremus</name>
    <dbReference type="NCBI Taxonomy" id="100268"/>
    <lineage>
        <taxon>Eukaryota</taxon>
        <taxon>Metazoa</taxon>
        <taxon>Spiralia</taxon>
        <taxon>Lophotrochozoa</taxon>
        <taxon>Platyhelminthes</taxon>
        <taxon>Trematoda</taxon>
        <taxon>Digenea</taxon>
        <taxon>Plagiorchiida</taxon>
        <taxon>Troglotremata</taxon>
        <taxon>Troglotrematidae</taxon>
        <taxon>Paragonimus</taxon>
    </lineage>
</organism>
<dbReference type="AlphaFoldDB" id="A0A8J4SY53"/>
<name>A0A8J4SY53_9TREM</name>